<evidence type="ECO:0000313" key="4">
    <source>
        <dbReference type="Proteomes" id="UP001500449"/>
    </source>
</evidence>
<dbReference type="Proteomes" id="UP001500449">
    <property type="component" value="Unassembled WGS sequence"/>
</dbReference>
<reference evidence="3 4" key="1">
    <citation type="journal article" date="2019" name="Int. J. Syst. Evol. Microbiol.">
        <title>The Global Catalogue of Microorganisms (GCM) 10K type strain sequencing project: providing services to taxonomists for standard genome sequencing and annotation.</title>
        <authorList>
            <consortium name="The Broad Institute Genomics Platform"/>
            <consortium name="The Broad Institute Genome Sequencing Center for Infectious Disease"/>
            <person name="Wu L."/>
            <person name="Ma J."/>
        </authorList>
    </citation>
    <scope>NUCLEOTIDE SEQUENCE [LARGE SCALE GENOMIC DNA]</scope>
    <source>
        <strain evidence="3 4">JCM 16009</strain>
    </source>
</reference>
<evidence type="ECO:0000313" key="3">
    <source>
        <dbReference type="EMBL" id="GAA1852895.1"/>
    </source>
</evidence>
<dbReference type="PROSITE" id="PS00061">
    <property type="entry name" value="ADH_SHORT"/>
    <property type="match status" value="1"/>
</dbReference>
<keyword evidence="4" id="KW-1185">Reference proteome</keyword>
<gene>
    <name evidence="3" type="ORF">GCM10009836_36210</name>
</gene>
<dbReference type="InterPro" id="IPR036291">
    <property type="entry name" value="NAD(P)-bd_dom_sf"/>
</dbReference>
<comment type="caution">
    <text evidence="3">The sequence shown here is derived from an EMBL/GenBank/DDBJ whole genome shotgun (WGS) entry which is preliminary data.</text>
</comment>
<dbReference type="PRINTS" id="PR00081">
    <property type="entry name" value="GDHRDH"/>
</dbReference>
<name>A0ABN2N6P2_9PSEU</name>
<sequence length="268" mass="27708">MEDGIFDGKVAVVSGATRSMGAALVRRLSADGAAVVGLGRSDSGETIARQVRDAGGRAIFVPTDLTSEHAVRAAVDTAVAEFGRVDIVVNNAAASDVLRGGGERPVADEPTEVFDRLMKVNVYGPFFLAKYTLPHMVAAGGGALVGVSSISAHRVYRSSPGYATSKAALEGLSRQIAVDYAEHGIRSNIIVLGSIHSAETAATFADPVRNAARRNNRMIADPATVEDVAELVTFLASPASRYITAALVPLDGGALATYPGPVASRTSS</sequence>
<dbReference type="PRINTS" id="PR00080">
    <property type="entry name" value="SDRFAMILY"/>
</dbReference>
<accession>A0ABN2N6P2</accession>
<dbReference type="EMBL" id="BAAAQK010000009">
    <property type="protein sequence ID" value="GAA1852895.1"/>
    <property type="molecule type" value="Genomic_DNA"/>
</dbReference>
<evidence type="ECO:0000256" key="2">
    <source>
        <dbReference type="ARBA" id="ARBA00023002"/>
    </source>
</evidence>
<dbReference type="Gene3D" id="3.40.50.720">
    <property type="entry name" value="NAD(P)-binding Rossmann-like Domain"/>
    <property type="match status" value="1"/>
</dbReference>
<dbReference type="PANTHER" id="PTHR24321">
    <property type="entry name" value="DEHYDROGENASES, SHORT CHAIN"/>
    <property type="match status" value="1"/>
</dbReference>
<dbReference type="InterPro" id="IPR020904">
    <property type="entry name" value="Sc_DH/Rdtase_CS"/>
</dbReference>
<keyword evidence="2" id="KW-0560">Oxidoreductase</keyword>
<dbReference type="InterPro" id="IPR002347">
    <property type="entry name" value="SDR_fam"/>
</dbReference>
<evidence type="ECO:0000256" key="1">
    <source>
        <dbReference type="ARBA" id="ARBA00006484"/>
    </source>
</evidence>
<dbReference type="PANTHER" id="PTHR24321:SF8">
    <property type="entry name" value="ESTRADIOL 17-BETA-DEHYDROGENASE 8-RELATED"/>
    <property type="match status" value="1"/>
</dbReference>
<proteinExistence type="inferred from homology"/>
<dbReference type="CDD" id="cd05233">
    <property type="entry name" value="SDR_c"/>
    <property type="match status" value="1"/>
</dbReference>
<organism evidence="3 4">
    <name type="scientific">Pseudonocardia ailaonensis</name>
    <dbReference type="NCBI Taxonomy" id="367279"/>
    <lineage>
        <taxon>Bacteria</taxon>
        <taxon>Bacillati</taxon>
        <taxon>Actinomycetota</taxon>
        <taxon>Actinomycetes</taxon>
        <taxon>Pseudonocardiales</taxon>
        <taxon>Pseudonocardiaceae</taxon>
        <taxon>Pseudonocardia</taxon>
    </lineage>
</organism>
<dbReference type="RefSeq" id="WP_344418112.1">
    <property type="nucleotide sequence ID" value="NZ_BAAAQK010000009.1"/>
</dbReference>
<dbReference type="SUPFAM" id="SSF51735">
    <property type="entry name" value="NAD(P)-binding Rossmann-fold domains"/>
    <property type="match status" value="1"/>
</dbReference>
<protein>
    <submittedName>
        <fullName evidence="3">3-oxoacyl-ACP reductase FabG</fullName>
    </submittedName>
</protein>
<dbReference type="Pfam" id="PF13561">
    <property type="entry name" value="adh_short_C2"/>
    <property type="match status" value="1"/>
</dbReference>
<comment type="similarity">
    <text evidence="1">Belongs to the short-chain dehydrogenases/reductases (SDR) family.</text>
</comment>